<name>A0A7J6E2K8_CANSA</name>
<dbReference type="AlphaFoldDB" id="A0A7J6E2K8"/>
<keyword evidence="3" id="KW-1185">Reference proteome</keyword>
<evidence type="ECO:0000313" key="2">
    <source>
        <dbReference type="EMBL" id="KAF4352657.1"/>
    </source>
</evidence>
<dbReference type="EMBL" id="JAATIQ010000523">
    <property type="protein sequence ID" value="KAF4352657.1"/>
    <property type="molecule type" value="Genomic_DNA"/>
</dbReference>
<accession>A0A7J6E2K8</accession>
<dbReference type="Proteomes" id="UP000583929">
    <property type="component" value="Unassembled WGS sequence"/>
</dbReference>
<feature type="region of interest" description="Disordered" evidence="1">
    <location>
        <begin position="1"/>
        <end position="45"/>
    </location>
</feature>
<proteinExistence type="predicted"/>
<comment type="caution">
    <text evidence="2">The sequence shown here is derived from an EMBL/GenBank/DDBJ whole genome shotgun (WGS) entry which is preliminary data.</text>
</comment>
<evidence type="ECO:0008006" key="4">
    <source>
        <dbReference type="Google" id="ProtNLM"/>
    </source>
</evidence>
<evidence type="ECO:0000313" key="3">
    <source>
        <dbReference type="Proteomes" id="UP000583929"/>
    </source>
</evidence>
<protein>
    <recommendedName>
        <fullName evidence="4">Retrotransposon Copia-like N-terminal domain-containing protein</fullName>
    </recommendedName>
</protein>
<organism evidence="2 3">
    <name type="scientific">Cannabis sativa</name>
    <name type="common">Hemp</name>
    <name type="synonym">Marijuana</name>
    <dbReference type="NCBI Taxonomy" id="3483"/>
    <lineage>
        <taxon>Eukaryota</taxon>
        <taxon>Viridiplantae</taxon>
        <taxon>Streptophyta</taxon>
        <taxon>Embryophyta</taxon>
        <taxon>Tracheophyta</taxon>
        <taxon>Spermatophyta</taxon>
        <taxon>Magnoliopsida</taxon>
        <taxon>eudicotyledons</taxon>
        <taxon>Gunneridae</taxon>
        <taxon>Pentapetalae</taxon>
        <taxon>rosids</taxon>
        <taxon>fabids</taxon>
        <taxon>Rosales</taxon>
        <taxon>Cannabaceae</taxon>
        <taxon>Cannabis</taxon>
    </lineage>
</organism>
<sequence length="93" mass="10055">MKIRTQNPLQNPTITNTQNPNATAASPTSASSSSPSLPSNFPSFNQTISVKLDDTNYLVWRMQMQNIIIANGLEGYIDGTMACSAQFSDPTSN</sequence>
<evidence type="ECO:0000256" key="1">
    <source>
        <dbReference type="SAM" id="MobiDB-lite"/>
    </source>
</evidence>
<reference evidence="2 3" key="1">
    <citation type="journal article" date="2020" name="bioRxiv">
        <title>Sequence and annotation of 42 cannabis genomes reveals extensive copy number variation in cannabinoid synthesis and pathogen resistance genes.</title>
        <authorList>
            <person name="Mckernan K.J."/>
            <person name="Helbert Y."/>
            <person name="Kane L.T."/>
            <person name="Ebling H."/>
            <person name="Zhang L."/>
            <person name="Liu B."/>
            <person name="Eaton Z."/>
            <person name="Mclaughlin S."/>
            <person name="Kingan S."/>
            <person name="Baybayan P."/>
            <person name="Concepcion G."/>
            <person name="Jordan M."/>
            <person name="Riva A."/>
            <person name="Barbazuk W."/>
            <person name="Harkins T."/>
        </authorList>
    </citation>
    <scope>NUCLEOTIDE SEQUENCE [LARGE SCALE GENOMIC DNA]</scope>
    <source>
        <strain evidence="3">cv. Jamaican Lion 4</strain>
        <tissue evidence="2">Leaf</tissue>
    </source>
</reference>
<gene>
    <name evidence="2" type="ORF">G4B88_012560</name>
</gene>